<name>A0A6G6Y882_9SPHN</name>
<dbReference type="RefSeq" id="WP_165327791.1">
    <property type="nucleotide sequence ID" value="NZ_CP049109.1"/>
</dbReference>
<dbReference type="GO" id="GO:0016740">
    <property type="term" value="F:transferase activity"/>
    <property type="evidence" value="ECO:0007669"/>
    <property type="project" value="UniProtKB-KW"/>
</dbReference>
<dbReference type="AlphaFoldDB" id="A0A6G6Y882"/>
<dbReference type="EMBL" id="CP049109">
    <property type="protein sequence ID" value="QIG80783.1"/>
    <property type="molecule type" value="Genomic_DNA"/>
</dbReference>
<dbReference type="InterPro" id="IPR003673">
    <property type="entry name" value="CoA-Trfase_fam_III"/>
</dbReference>
<dbReference type="PANTHER" id="PTHR48228">
    <property type="entry name" value="SUCCINYL-COA--D-CITRAMALATE COA-TRANSFERASE"/>
    <property type="match status" value="1"/>
</dbReference>
<dbReference type="Gene3D" id="3.40.50.10540">
    <property type="entry name" value="Crotonobetainyl-coa:carnitine coa-transferase, domain 1"/>
    <property type="match status" value="1"/>
</dbReference>
<evidence type="ECO:0000313" key="3">
    <source>
        <dbReference type="Proteomes" id="UP000501568"/>
    </source>
</evidence>
<evidence type="ECO:0000313" key="2">
    <source>
        <dbReference type="EMBL" id="QIG80783.1"/>
    </source>
</evidence>
<dbReference type="InterPro" id="IPR023606">
    <property type="entry name" value="CoA-Trfase_III_dom_1_sf"/>
</dbReference>
<keyword evidence="1 2" id="KW-0808">Transferase</keyword>
<reference evidence="2 3" key="1">
    <citation type="submission" date="2020-02" db="EMBL/GenBank/DDBJ databases">
        <authorList>
            <person name="Zheng R.K."/>
            <person name="Sun C.M."/>
        </authorList>
    </citation>
    <scope>NUCLEOTIDE SEQUENCE [LARGE SCALE GENOMIC DNA]</scope>
    <source>
        <strain evidence="3">zrk23</strain>
    </source>
</reference>
<protein>
    <submittedName>
        <fullName evidence="2">CoA transferase</fullName>
    </submittedName>
</protein>
<dbReference type="Proteomes" id="UP000501568">
    <property type="component" value="Chromosome"/>
</dbReference>
<sequence length="398" mass="42121">MSLKQRGGPLAGVRVLELTKVWAGPETGKQLAFLGAEVIKVESEGSLDVTRFYGVDDINQAPGFQSVNPQKLSCQINMKSPEGMGLLKRLIAECDIVVENLRPGAMKRLGLDYAALKALREDVILVSMGMYGNDGPLANQTGYAPCFVALGGLSGLVGYAGETPQGMNVRYADSTFGTAAAFAALVALNHRKRTGEGQFIDVSAVEAMTSMIGDSFMDYSLNGRIAACDGNAHAEMAPHGVYRCSGNDWIAISAANDAQWGTLAGLLGLGDNARFATLADRKANENALDALITDWTRSQDAKALAEKLQGAGVPAAKSANSVDLIADEHFWGREFYPMTVDGAGNAKPIIGPSWRMTGGAEITDGAPSLGEHNAYVFGEILGIDDAERERLVAEGVTR</sequence>
<dbReference type="InterPro" id="IPR044855">
    <property type="entry name" value="CoA-Trfase_III_dom3_sf"/>
</dbReference>
<dbReference type="KEGG" id="spzr:G5C33_13960"/>
<evidence type="ECO:0000256" key="1">
    <source>
        <dbReference type="ARBA" id="ARBA00022679"/>
    </source>
</evidence>
<dbReference type="SUPFAM" id="SSF89796">
    <property type="entry name" value="CoA-transferase family III (CaiB/BaiF)"/>
    <property type="match status" value="1"/>
</dbReference>
<accession>A0A6G6Y882</accession>
<dbReference type="InterPro" id="IPR050509">
    <property type="entry name" value="CoA-transferase_III"/>
</dbReference>
<dbReference type="Pfam" id="PF02515">
    <property type="entry name" value="CoA_transf_3"/>
    <property type="match status" value="1"/>
</dbReference>
<organism evidence="2 3">
    <name type="scientific">Stakelama tenebrarum</name>
    <dbReference type="NCBI Taxonomy" id="2711215"/>
    <lineage>
        <taxon>Bacteria</taxon>
        <taxon>Pseudomonadati</taxon>
        <taxon>Pseudomonadota</taxon>
        <taxon>Alphaproteobacteria</taxon>
        <taxon>Sphingomonadales</taxon>
        <taxon>Sphingomonadaceae</taxon>
        <taxon>Stakelama</taxon>
    </lineage>
</organism>
<dbReference type="PANTHER" id="PTHR48228:SF6">
    <property type="entry name" value="L-CARNITINE COA-TRANSFERASE"/>
    <property type="match status" value="1"/>
</dbReference>
<dbReference type="Gene3D" id="3.30.1540.10">
    <property type="entry name" value="formyl-coa transferase, domain 3"/>
    <property type="match status" value="1"/>
</dbReference>
<gene>
    <name evidence="2" type="ORF">G5C33_13960</name>
</gene>
<keyword evidence="3" id="KW-1185">Reference proteome</keyword>
<proteinExistence type="predicted"/>